<sequence length="100" mass="11430">MARKYTLFVYNTSGKQQDWTIFSEDVINEEFKIGDVRKTFTLMLSGDVMIQFGVDYTVYLKATYSYKTDSWTSKTDTPMDISFTTGPSAITVSSDFKPDD</sequence>
<name>A0ABT1CV13_9HYPH</name>
<comment type="caution">
    <text evidence="1">The sequence shown here is derived from an EMBL/GenBank/DDBJ whole genome shotgun (WGS) entry which is preliminary data.</text>
</comment>
<accession>A0ABT1CV13</accession>
<evidence type="ECO:0000313" key="2">
    <source>
        <dbReference type="Proteomes" id="UP001320715"/>
    </source>
</evidence>
<dbReference type="RefSeq" id="WP_152009235.1">
    <property type="nucleotide sequence ID" value="NZ_JAAAML010000003.1"/>
</dbReference>
<evidence type="ECO:0000313" key="1">
    <source>
        <dbReference type="EMBL" id="MCO6410008.1"/>
    </source>
</evidence>
<dbReference type="Proteomes" id="UP001320715">
    <property type="component" value="Unassembled WGS sequence"/>
</dbReference>
<gene>
    <name evidence="1" type="ORF">GTW23_17630</name>
</gene>
<organism evidence="1 2">
    <name type="scientific">Hoeflea alexandrii</name>
    <dbReference type="NCBI Taxonomy" id="288436"/>
    <lineage>
        <taxon>Bacteria</taxon>
        <taxon>Pseudomonadati</taxon>
        <taxon>Pseudomonadota</taxon>
        <taxon>Alphaproteobacteria</taxon>
        <taxon>Hyphomicrobiales</taxon>
        <taxon>Rhizobiaceae</taxon>
        <taxon>Hoeflea</taxon>
    </lineage>
</organism>
<reference evidence="1 2" key="1">
    <citation type="submission" date="2020-01" db="EMBL/GenBank/DDBJ databases">
        <title>Genomes of bacteria type strains.</title>
        <authorList>
            <person name="Chen J."/>
            <person name="Zhu S."/>
            <person name="Yang J."/>
        </authorList>
    </citation>
    <scope>NUCLEOTIDE SEQUENCE [LARGE SCALE GENOMIC DNA]</scope>
    <source>
        <strain evidence="1 2">DSM 16655</strain>
    </source>
</reference>
<protein>
    <submittedName>
        <fullName evidence="1">Uncharacterized protein</fullName>
    </submittedName>
</protein>
<keyword evidence="2" id="KW-1185">Reference proteome</keyword>
<dbReference type="EMBL" id="JAAAML010000003">
    <property type="protein sequence ID" value="MCO6410008.1"/>
    <property type="molecule type" value="Genomic_DNA"/>
</dbReference>
<proteinExistence type="predicted"/>